<keyword evidence="3" id="KW-0677">Repeat</keyword>
<dbReference type="AlphaFoldDB" id="A0A4P9ZSD9"/>
<gene>
    <name evidence="7" type="ORF">BJ085DRAFT_43465</name>
</gene>
<dbReference type="PANTHER" id="PTHR19858">
    <property type="entry name" value="WD40 REPEAT PROTEIN"/>
    <property type="match status" value="1"/>
</dbReference>
<evidence type="ECO:0000256" key="2">
    <source>
        <dbReference type="ARBA" id="ARBA00022574"/>
    </source>
</evidence>
<evidence type="ECO:0000259" key="6">
    <source>
        <dbReference type="Pfam" id="PF04003"/>
    </source>
</evidence>
<dbReference type="SUPFAM" id="SSF82171">
    <property type="entry name" value="DPP6 N-terminal domain-like"/>
    <property type="match status" value="1"/>
</dbReference>
<dbReference type="InterPro" id="IPR019775">
    <property type="entry name" value="WD40_repeat_CS"/>
</dbReference>
<feature type="domain" description="Small-subunit processome Utp12" evidence="6">
    <location>
        <begin position="743"/>
        <end position="835"/>
    </location>
</feature>
<protein>
    <submittedName>
        <fullName evidence="7">WD40-repeat-containing domain protein</fullName>
    </submittedName>
</protein>
<reference evidence="8" key="1">
    <citation type="journal article" date="2018" name="Nat. Microbiol.">
        <title>Leveraging single-cell genomics to expand the fungal tree of life.</title>
        <authorList>
            <person name="Ahrendt S.R."/>
            <person name="Quandt C.A."/>
            <person name="Ciobanu D."/>
            <person name="Clum A."/>
            <person name="Salamov A."/>
            <person name="Andreopoulos B."/>
            <person name="Cheng J.F."/>
            <person name="Woyke T."/>
            <person name="Pelin A."/>
            <person name="Henrissat B."/>
            <person name="Reynolds N.K."/>
            <person name="Benny G.L."/>
            <person name="Smith M.E."/>
            <person name="James T.Y."/>
            <person name="Grigoriev I.V."/>
        </authorList>
    </citation>
    <scope>NUCLEOTIDE SEQUENCE [LARGE SCALE GENOMIC DNA]</scope>
    <source>
        <strain evidence="8">RSA 468</strain>
    </source>
</reference>
<dbReference type="SMART" id="SM00320">
    <property type="entry name" value="WD40"/>
    <property type="match status" value="12"/>
</dbReference>
<dbReference type="InterPro" id="IPR007148">
    <property type="entry name" value="SSU_processome_Utp12"/>
</dbReference>
<dbReference type="Proteomes" id="UP000268162">
    <property type="component" value="Unassembled WGS sequence"/>
</dbReference>
<dbReference type="Pfam" id="PF04003">
    <property type="entry name" value="Utp12"/>
    <property type="match status" value="1"/>
</dbReference>
<dbReference type="SUPFAM" id="SSF50978">
    <property type="entry name" value="WD40 repeat-like"/>
    <property type="match status" value="2"/>
</dbReference>
<dbReference type="Pfam" id="PF00400">
    <property type="entry name" value="WD40"/>
    <property type="match status" value="5"/>
</dbReference>
<feature type="repeat" description="WD" evidence="4">
    <location>
        <begin position="464"/>
        <end position="505"/>
    </location>
</feature>
<dbReference type="PROSITE" id="PS50294">
    <property type="entry name" value="WD_REPEATS_REGION"/>
    <property type="match status" value="4"/>
</dbReference>
<dbReference type="Gene3D" id="2.130.10.10">
    <property type="entry name" value="YVTN repeat-like/Quinoprotein amine dehydrogenase"/>
    <property type="match status" value="3"/>
</dbReference>
<evidence type="ECO:0000313" key="7">
    <source>
        <dbReference type="EMBL" id="RKP36347.1"/>
    </source>
</evidence>
<accession>A0A4P9ZSD9</accession>
<feature type="repeat" description="WD" evidence="4">
    <location>
        <begin position="378"/>
        <end position="419"/>
    </location>
</feature>
<dbReference type="GO" id="GO:0034388">
    <property type="term" value="C:Pwp2p-containing subcomplex of 90S preribosome"/>
    <property type="evidence" value="ECO:0007669"/>
    <property type="project" value="TreeGrafter"/>
</dbReference>
<feature type="region of interest" description="Disordered" evidence="5">
    <location>
        <begin position="631"/>
        <end position="672"/>
    </location>
</feature>
<proteinExistence type="inferred from homology"/>
<dbReference type="PANTHER" id="PTHR19858:SF0">
    <property type="entry name" value="PERIODIC TRYPTOPHAN PROTEIN 2 HOMOLOG"/>
    <property type="match status" value="1"/>
</dbReference>
<evidence type="ECO:0000256" key="3">
    <source>
        <dbReference type="ARBA" id="ARBA00022737"/>
    </source>
</evidence>
<sequence length="835" mass="93738">MKTDFKFANLCGSAYKKGNLLYTPDGNSIISPVGNRVSVFDLVNNKSETLPVQSFHDINFMAMSPSGQLLLVVDRRGYANLISMTRKILIAQFRVDQDSVAAQFSPDGRYFAVAGRLVVSVRKTPSLDRQYSPLEVYAVTLPHRNDITSIQWTADSRHLLTTSEDRTVGFYTLPDRAQPLKPMAGVWMGGHTDTPIAAFMSPDGTTLYSVGRDRKLVRRQCRDLDNKVALTLDDMAQGHVGSWRKMGEERFDQCKGRVTAATYHPNTQLLVVGFDDGLFGLWEMPDFNSIHMLNISKFPISTVAINPTGEWIALGSEEQGQLLVWEWQSETYVFKQQGHSFDMNAVAYSPDGQYLATCDDLGKIKIWNTTSGYCFVTFSEHQSSVTALTFTKNGQVIVSASLDGTVRAYDLVRYRNFRTFTTPEPVQFSSLAVDASGEIVCAGSQDNFEISVWSMQTGKLLDVLNGHEGPVSSLAFHPGGQVLASASWDKTVKLWHLLNRDRAVESLRHGREVLVVTYRPDGEQLATSTLDGQIHFWNIEFANQTGSIEGQRDLVSGKAINDFGSVTDMYKHKYFTSLCYSTDGSAILGGGRSNYICLYDTQTAVLIRRFPITASKEYDGTQTRLRRDQLSEAGPMALIDDESDEETDRHGRRIKDKSLPGVQKGDLSRRTVRPEVRTHDVKFSPTGRAWAAASTEGLLVYSLDDTWIFDPFDLDLHVTPASVLESLDQGEYLTALIMAFRLNEKALMVKVYENIPPTDVPILARDFPEAYLDRMLHFIAVHAEENPHLEFHMLWVSSLLRDHGRFIKRHSTRLQPVLRNILKAITRIQQDLSKM</sequence>
<dbReference type="InterPro" id="IPR036322">
    <property type="entry name" value="WD40_repeat_dom_sf"/>
</dbReference>
<keyword evidence="2 4" id="KW-0853">WD repeat</keyword>
<comment type="similarity">
    <text evidence="1">Belongs to the WD repeat PWP2 family.</text>
</comment>
<evidence type="ECO:0000256" key="5">
    <source>
        <dbReference type="SAM" id="MobiDB-lite"/>
    </source>
</evidence>
<feature type="repeat" description="WD" evidence="4">
    <location>
        <begin position="506"/>
        <end position="547"/>
    </location>
</feature>
<dbReference type="CDD" id="cd00200">
    <property type="entry name" value="WD40"/>
    <property type="match status" value="1"/>
</dbReference>
<dbReference type="GO" id="GO:0000462">
    <property type="term" value="P:maturation of SSU-rRNA from tricistronic rRNA transcript (SSU-rRNA, 5.8S rRNA, LSU-rRNA)"/>
    <property type="evidence" value="ECO:0007669"/>
    <property type="project" value="TreeGrafter"/>
</dbReference>
<evidence type="ECO:0000256" key="4">
    <source>
        <dbReference type="PROSITE-ProRule" id="PRU00221"/>
    </source>
</evidence>
<feature type="repeat" description="WD" evidence="4">
    <location>
        <begin position="140"/>
        <end position="173"/>
    </location>
</feature>
<evidence type="ECO:0000313" key="8">
    <source>
        <dbReference type="Proteomes" id="UP000268162"/>
    </source>
</evidence>
<dbReference type="InterPro" id="IPR027145">
    <property type="entry name" value="PWP2"/>
</dbReference>
<dbReference type="InterPro" id="IPR001680">
    <property type="entry name" value="WD40_rpt"/>
</dbReference>
<dbReference type="GO" id="GO:0032040">
    <property type="term" value="C:small-subunit processome"/>
    <property type="evidence" value="ECO:0007669"/>
    <property type="project" value="TreeGrafter"/>
</dbReference>
<feature type="repeat" description="WD" evidence="4">
    <location>
        <begin position="336"/>
        <end position="377"/>
    </location>
</feature>
<dbReference type="EMBL" id="ML002670">
    <property type="protein sequence ID" value="RKP36347.1"/>
    <property type="molecule type" value="Genomic_DNA"/>
</dbReference>
<dbReference type="PROSITE" id="PS50082">
    <property type="entry name" value="WD_REPEATS_2"/>
    <property type="match status" value="5"/>
</dbReference>
<dbReference type="GO" id="GO:0000028">
    <property type="term" value="P:ribosomal small subunit assembly"/>
    <property type="evidence" value="ECO:0007669"/>
    <property type="project" value="TreeGrafter"/>
</dbReference>
<name>A0A4P9ZSD9_9FUNG</name>
<dbReference type="PROSITE" id="PS00678">
    <property type="entry name" value="WD_REPEATS_1"/>
    <property type="match status" value="1"/>
</dbReference>
<organism evidence="7 8">
    <name type="scientific">Dimargaris cristalligena</name>
    <dbReference type="NCBI Taxonomy" id="215637"/>
    <lineage>
        <taxon>Eukaryota</taxon>
        <taxon>Fungi</taxon>
        <taxon>Fungi incertae sedis</taxon>
        <taxon>Zoopagomycota</taxon>
        <taxon>Kickxellomycotina</taxon>
        <taxon>Dimargaritomycetes</taxon>
        <taxon>Dimargaritales</taxon>
        <taxon>Dimargaritaceae</taxon>
        <taxon>Dimargaris</taxon>
    </lineage>
</organism>
<keyword evidence="8" id="KW-1185">Reference proteome</keyword>
<evidence type="ECO:0000256" key="1">
    <source>
        <dbReference type="ARBA" id="ARBA00010226"/>
    </source>
</evidence>
<dbReference type="STRING" id="215637.A0A4P9ZSD9"/>
<dbReference type="InterPro" id="IPR015943">
    <property type="entry name" value="WD40/YVTN_repeat-like_dom_sf"/>
</dbReference>